<dbReference type="SUPFAM" id="SSF82607">
    <property type="entry name" value="YbaB-like"/>
    <property type="match status" value="1"/>
</dbReference>
<dbReference type="InterPro" id="IPR036894">
    <property type="entry name" value="YbaB-like_sf"/>
</dbReference>
<proteinExistence type="predicted"/>
<dbReference type="InterPro" id="IPR004401">
    <property type="entry name" value="YbaB/EbfC"/>
</dbReference>
<dbReference type="EMBL" id="JADBEM010000001">
    <property type="protein sequence ID" value="MBE1611216.1"/>
    <property type="molecule type" value="Genomic_DNA"/>
</dbReference>
<dbReference type="Proteomes" id="UP000638648">
    <property type="component" value="Unassembled WGS sequence"/>
</dbReference>
<comment type="caution">
    <text evidence="1">The sequence shown here is derived from an EMBL/GenBank/DDBJ whole genome shotgun (WGS) entry which is preliminary data.</text>
</comment>
<dbReference type="RefSeq" id="WP_192754463.1">
    <property type="nucleotide sequence ID" value="NZ_BAABJL010000042.1"/>
</dbReference>
<dbReference type="GO" id="GO:0003677">
    <property type="term" value="F:DNA binding"/>
    <property type="evidence" value="ECO:0007669"/>
    <property type="project" value="UniProtKB-KW"/>
</dbReference>
<dbReference type="Gene3D" id="3.30.1310.10">
    <property type="entry name" value="Nucleoid-associated protein YbaB-like domain"/>
    <property type="match status" value="1"/>
</dbReference>
<organism evidence="1 2">
    <name type="scientific">Actinopolymorpha pittospori</name>
    <dbReference type="NCBI Taxonomy" id="648752"/>
    <lineage>
        <taxon>Bacteria</taxon>
        <taxon>Bacillati</taxon>
        <taxon>Actinomycetota</taxon>
        <taxon>Actinomycetes</taxon>
        <taxon>Propionibacteriales</taxon>
        <taxon>Actinopolymorphaceae</taxon>
        <taxon>Actinopolymorpha</taxon>
    </lineage>
</organism>
<keyword evidence="2" id="KW-1185">Reference proteome</keyword>
<evidence type="ECO:0000313" key="1">
    <source>
        <dbReference type="EMBL" id="MBE1611216.1"/>
    </source>
</evidence>
<protein>
    <submittedName>
        <fullName evidence="1">DNA-binding protein YbaB</fullName>
    </submittedName>
</protein>
<keyword evidence="1" id="KW-0238">DNA-binding</keyword>
<evidence type="ECO:0000313" key="2">
    <source>
        <dbReference type="Proteomes" id="UP000638648"/>
    </source>
</evidence>
<gene>
    <name evidence="1" type="ORF">HEB94_008064</name>
</gene>
<dbReference type="AlphaFoldDB" id="A0A927N2N5"/>
<reference evidence="1" key="1">
    <citation type="submission" date="2020-10" db="EMBL/GenBank/DDBJ databases">
        <title>Sequencing the genomes of 1000 actinobacteria strains.</title>
        <authorList>
            <person name="Klenk H.-P."/>
        </authorList>
    </citation>
    <scope>NUCLEOTIDE SEQUENCE</scope>
    <source>
        <strain evidence="1">DSM 45354</strain>
    </source>
</reference>
<sequence length="136" mass="14148">MSTDEYEKLLKAASSQLEAVQAATAKLGSIEGAGETADGRVRVRVISGAVRALEIDPRAMRMASEDLAAAVLEAIQLATDDANRKMAEIFEMVAPGAGASITGLGDPTKASESPDSIQASIDGIIESLQRGFREGL</sequence>
<name>A0A927N2N5_9ACTN</name>
<dbReference type="Pfam" id="PF02575">
    <property type="entry name" value="YbaB_DNA_bd"/>
    <property type="match status" value="1"/>
</dbReference>
<accession>A0A927N2N5</accession>